<evidence type="ECO:0008006" key="4">
    <source>
        <dbReference type="Google" id="ProtNLM"/>
    </source>
</evidence>
<protein>
    <recommendedName>
        <fullName evidence="4">DUF4383 domain-containing protein</fullName>
    </recommendedName>
</protein>
<keyword evidence="1" id="KW-0472">Membrane</keyword>
<keyword evidence="1" id="KW-1133">Transmembrane helix</keyword>
<feature type="transmembrane region" description="Helical" evidence="1">
    <location>
        <begin position="63"/>
        <end position="82"/>
    </location>
</feature>
<organism evidence="2 3">
    <name type="scientific">Tumebacillus avium</name>
    <dbReference type="NCBI Taxonomy" id="1903704"/>
    <lineage>
        <taxon>Bacteria</taxon>
        <taxon>Bacillati</taxon>
        <taxon>Bacillota</taxon>
        <taxon>Bacilli</taxon>
        <taxon>Bacillales</taxon>
        <taxon>Alicyclobacillaceae</taxon>
        <taxon>Tumebacillus</taxon>
    </lineage>
</organism>
<sequence length="114" mass="12405">MAKVYARAAGWIFLLIGILGFFITDLLGLIQFDTTHNIVHLVLGVIGIAAGQNANWSRLYAQVFGVIYLLLGVVGFFLADFLGMHLEVTENLVHIILGAWGLYAVLGEKETAGE</sequence>
<dbReference type="EMBL" id="CP021434">
    <property type="protein sequence ID" value="ARU59697.1"/>
    <property type="molecule type" value="Genomic_DNA"/>
</dbReference>
<dbReference type="Proteomes" id="UP000195437">
    <property type="component" value="Chromosome"/>
</dbReference>
<dbReference type="OrthoDB" id="26124at2"/>
<reference evidence="3" key="1">
    <citation type="submission" date="2017-05" db="EMBL/GenBank/DDBJ databases">
        <authorList>
            <person name="Sung H."/>
        </authorList>
    </citation>
    <scope>NUCLEOTIDE SEQUENCE [LARGE SCALE GENOMIC DNA]</scope>
    <source>
        <strain evidence="3">AR23208</strain>
    </source>
</reference>
<dbReference type="KEGG" id="tum:CBW65_00545"/>
<keyword evidence="1" id="KW-0812">Transmembrane</keyword>
<feature type="transmembrane region" description="Helical" evidence="1">
    <location>
        <begin position="38"/>
        <end position="56"/>
    </location>
</feature>
<gene>
    <name evidence="2" type="ORF">CBW65_00545</name>
</gene>
<dbReference type="RefSeq" id="WP_087455085.1">
    <property type="nucleotide sequence ID" value="NZ_CP021434.1"/>
</dbReference>
<evidence type="ECO:0000256" key="1">
    <source>
        <dbReference type="SAM" id="Phobius"/>
    </source>
</evidence>
<name>A0A1Y0IGU8_9BACL</name>
<dbReference type="AlphaFoldDB" id="A0A1Y0IGU8"/>
<dbReference type="Pfam" id="PF14325">
    <property type="entry name" value="DUF4383"/>
    <property type="match status" value="1"/>
</dbReference>
<evidence type="ECO:0000313" key="2">
    <source>
        <dbReference type="EMBL" id="ARU59697.1"/>
    </source>
</evidence>
<evidence type="ECO:0000313" key="3">
    <source>
        <dbReference type="Proteomes" id="UP000195437"/>
    </source>
</evidence>
<proteinExistence type="predicted"/>
<accession>A0A1Y0IGU8</accession>
<keyword evidence="3" id="KW-1185">Reference proteome</keyword>
<feature type="transmembrane region" description="Helical" evidence="1">
    <location>
        <begin position="12"/>
        <end position="32"/>
    </location>
</feature>